<dbReference type="KEGG" id="boz:DBV39_14715"/>
<evidence type="ECO:0000313" key="2">
    <source>
        <dbReference type="EMBL" id="AWB34768.1"/>
    </source>
</evidence>
<reference evidence="2 3" key="1">
    <citation type="submission" date="2018-04" db="EMBL/GenBank/DDBJ databases">
        <title>Bordetella sp. HZ20 isolated from seawater.</title>
        <authorList>
            <person name="Sun C."/>
        </authorList>
    </citation>
    <scope>NUCLEOTIDE SEQUENCE [LARGE SCALE GENOMIC DNA]</scope>
    <source>
        <strain evidence="2 3">HZ20</strain>
    </source>
</reference>
<accession>A0A2R4XLV1</accession>
<feature type="signal peptide" evidence="1">
    <location>
        <begin position="1"/>
        <end position="21"/>
    </location>
</feature>
<feature type="chain" id="PRO_5015362069" evidence="1">
    <location>
        <begin position="22"/>
        <end position="154"/>
    </location>
</feature>
<name>A0A2R4XLV1_9BURK</name>
<evidence type="ECO:0000256" key="1">
    <source>
        <dbReference type="SAM" id="SignalP"/>
    </source>
</evidence>
<organism evidence="2 3">
    <name type="scientific">Orrella marina</name>
    <dbReference type="NCBI Taxonomy" id="2163011"/>
    <lineage>
        <taxon>Bacteria</taxon>
        <taxon>Pseudomonadati</taxon>
        <taxon>Pseudomonadota</taxon>
        <taxon>Betaproteobacteria</taxon>
        <taxon>Burkholderiales</taxon>
        <taxon>Alcaligenaceae</taxon>
        <taxon>Orrella</taxon>
    </lineage>
</organism>
<keyword evidence="1" id="KW-0732">Signal</keyword>
<proteinExistence type="predicted"/>
<sequence length="154" mass="17085">MRILKTLLAGICLALTGNTLAAPAPWLQQNNSLNLGLFVWVSEDCPFTETEASSQIGSEFRKARLTPTDSLELNMTVSVDCMVIESNDNEKMGTAVYVDNRFGTQLVDGSNVLYEEPNNGMFLIVSADEPKSRFLYHIQQSAKDAIKDYVDSNR</sequence>
<gene>
    <name evidence="2" type="ORF">DBV39_14715</name>
</gene>
<protein>
    <submittedName>
        <fullName evidence="2">Uncharacterized protein</fullName>
    </submittedName>
</protein>
<dbReference type="RefSeq" id="WP_108622178.1">
    <property type="nucleotide sequence ID" value="NZ_CP028901.1"/>
</dbReference>
<dbReference type="AlphaFoldDB" id="A0A2R4XLV1"/>
<keyword evidence="3" id="KW-1185">Reference proteome</keyword>
<dbReference type="EMBL" id="CP028901">
    <property type="protein sequence ID" value="AWB34768.1"/>
    <property type="molecule type" value="Genomic_DNA"/>
</dbReference>
<dbReference type="Proteomes" id="UP000244571">
    <property type="component" value="Chromosome"/>
</dbReference>
<evidence type="ECO:0000313" key="3">
    <source>
        <dbReference type="Proteomes" id="UP000244571"/>
    </source>
</evidence>